<dbReference type="Proteomes" id="UP000799753">
    <property type="component" value="Unassembled WGS sequence"/>
</dbReference>
<evidence type="ECO:0000256" key="2">
    <source>
        <dbReference type="SAM" id="Phobius"/>
    </source>
</evidence>
<feature type="compositionally biased region" description="Low complexity" evidence="1">
    <location>
        <begin position="201"/>
        <end position="212"/>
    </location>
</feature>
<keyword evidence="4" id="KW-1185">Reference proteome</keyword>
<feature type="transmembrane region" description="Helical" evidence="2">
    <location>
        <begin position="224"/>
        <end position="248"/>
    </location>
</feature>
<proteinExistence type="predicted"/>
<gene>
    <name evidence="3" type="ORF">P280DRAFT_473954</name>
</gene>
<keyword evidence="2" id="KW-1133">Transmembrane helix</keyword>
<protein>
    <submittedName>
        <fullName evidence="3">Uncharacterized protein</fullName>
    </submittedName>
</protein>
<feature type="compositionally biased region" description="Polar residues" evidence="1">
    <location>
        <begin position="178"/>
        <end position="187"/>
    </location>
</feature>
<feature type="region of interest" description="Disordered" evidence="1">
    <location>
        <begin position="305"/>
        <end position="339"/>
    </location>
</feature>
<keyword evidence="2" id="KW-0472">Membrane</keyword>
<sequence length="339" mass="36480">MAGLTTVVGWRSIPRPELTISPAFSSEWRDIVGYYQERVTGSNPEVTDWSPILASSYYLAFVTHSSDYWDTCTAYVSYLSTITTAGDDPSYVATTVPSQSGSSGCLIWTTCKDNIMYATGFTITSSECPYTCMTYRVVSDYSDTTSGSTSFDCAERSLDSGLNPATSLLLFQHRPPSTGLTPRTDTGSLSSSLISSLSSSLTSSTASSSPTSTPNPPPPLNTPVGAIVGGVIGGLAFLFVVGVTIWVLKRHYGKKEPHPLHPPPPSSLGSLTLPNTPYSPSMYINQPYFEPKPRELEGDIERPIYEAPGNTETPNNVMNTPIPVEISPCEESGDGLHER</sequence>
<dbReference type="EMBL" id="MU006809">
    <property type="protein sequence ID" value="KAF2635216.1"/>
    <property type="molecule type" value="Genomic_DNA"/>
</dbReference>
<feature type="region of interest" description="Disordered" evidence="1">
    <location>
        <begin position="173"/>
        <end position="192"/>
    </location>
</feature>
<feature type="compositionally biased region" description="Polar residues" evidence="1">
    <location>
        <begin position="310"/>
        <end position="319"/>
    </location>
</feature>
<accession>A0A6A6RJ40</accession>
<evidence type="ECO:0000256" key="1">
    <source>
        <dbReference type="SAM" id="MobiDB-lite"/>
    </source>
</evidence>
<dbReference type="AlphaFoldDB" id="A0A6A6RJ40"/>
<keyword evidence="2" id="KW-0812">Transmembrane</keyword>
<name>A0A6A6RJ40_9PLEO</name>
<evidence type="ECO:0000313" key="3">
    <source>
        <dbReference type="EMBL" id="KAF2635216.1"/>
    </source>
</evidence>
<evidence type="ECO:0000313" key="4">
    <source>
        <dbReference type="Proteomes" id="UP000799753"/>
    </source>
</evidence>
<feature type="region of interest" description="Disordered" evidence="1">
    <location>
        <begin position="201"/>
        <end position="221"/>
    </location>
</feature>
<reference evidence="3" key="1">
    <citation type="journal article" date="2020" name="Stud. Mycol.">
        <title>101 Dothideomycetes genomes: a test case for predicting lifestyles and emergence of pathogens.</title>
        <authorList>
            <person name="Haridas S."/>
            <person name="Albert R."/>
            <person name="Binder M."/>
            <person name="Bloem J."/>
            <person name="Labutti K."/>
            <person name="Salamov A."/>
            <person name="Andreopoulos B."/>
            <person name="Baker S."/>
            <person name="Barry K."/>
            <person name="Bills G."/>
            <person name="Bluhm B."/>
            <person name="Cannon C."/>
            <person name="Castanera R."/>
            <person name="Culley D."/>
            <person name="Daum C."/>
            <person name="Ezra D."/>
            <person name="Gonzalez J."/>
            <person name="Henrissat B."/>
            <person name="Kuo A."/>
            <person name="Liang C."/>
            <person name="Lipzen A."/>
            <person name="Lutzoni F."/>
            <person name="Magnuson J."/>
            <person name="Mondo S."/>
            <person name="Nolan M."/>
            <person name="Ohm R."/>
            <person name="Pangilinan J."/>
            <person name="Park H.-J."/>
            <person name="Ramirez L."/>
            <person name="Alfaro M."/>
            <person name="Sun H."/>
            <person name="Tritt A."/>
            <person name="Yoshinaga Y."/>
            <person name="Zwiers L.-H."/>
            <person name="Turgeon B."/>
            <person name="Goodwin S."/>
            <person name="Spatafora J."/>
            <person name="Crous P."/>
            <person name="Grigoriev I."/>
        </authorList>
    </citation>
    <scope>NUCLEOTIDE SEQUENCE</scope>
    <source>
        <strain evidence="3">CBS 473.64</strain>
    </source>
</reference>
<organism evidence="3 4">
    <name type="scientific">Massarina eburnea CBS 473.64</name>
    <dbReference type="NCBI Taxonomy" id="1395130"/>
    <lineage>
        <taxon>Eukaryota</taxon>
        <taxon>Fungi</taxon>
        <taxon>Dikarya</taxon>
        <taxon>Ascomycota</taxon>
        <taxon>Pezizomycotina</taxon>
        <taxon>Dothideomycetes</taxon>
        <taxon>Pleosporomycetidae</taxon>
        <taxon>Pleosporales</taxon>
        <taxon>Massarineae</taxon>
        <taxon>Massarinaceae</taxon>
        <taxon>Massarina</taxon>
    </lineage>
</organism>